<dbReference type="InParanoid" id="A0A067PMS4"/>
<dbReference type="AlphaFoldDB" id="A0A067PMS4"/>
<reference evidence="2" key="1">
    <citation type="journal article" date="2014" name="Proc. Natl. Acad. Sci. U.S.A.">
        <title>Extensive sampling of basidiomycete genomes demonstrates inadequacy of the white-rot/brown-rot paradigm for wood decay fungi.</title>
        <authorList>
            <person name="Riley R."/>
            <person name="Salamov A.A."/>
            <person name="Brown D.W."/>
            <person name="Nagy L.G."/>
            <person name="Floudas D."/>
            <person name="Held B.W."/>
            <person name="Levasseur A."/>
            <person name="Lombard V."/>
            <person name="Morin E."/>
            <person name="Otillar R."/>
            <person name="Lindquist E.A."/>
            <person name="Sun H."/>
            <person name="LaButti K.M."/>
            <person name="Schmutz J."/>
            <person name="Jabbour D."/>
            <person name="Luo H."/>
            <person name="Baker S.E."/>
            <person name="Pisabarro A.G."/>
            <person name="Walton J.D."/>
            <person name="Blanchette R.A."/>
            <person name="Henrissat B."/>
            <person name="Martin F."/>
            <person name="Cullen D."/>
            <person name="Hibbett D.S."/>
            <person name="Grigoriev I.V."/>
        </authorList>
    </citation>
    <scope>NUCLEOTIDE SEQUENCE [LARGE SCALE GENOMIC DNA]</scope>
    <source>
        <strain evidence="2">MUCL 33604</strain>
    </source>
</reference>
<protein>
    <submittedName>
        <fullName evidence="1">Uncharacterized protein</fullName>
    </submittedName>
</protein>
<evidence type="ECO:0000313" key="1">
    <source>
        <dbReference type="EMBL" id="KDQ56084.1"/>
    </source>
</evidence>
<dbReference type="EMBL" id="KL197723">
    <property type="protein sequence ID" value="KDQ56084.1"/>
    <property type="molecule type" value="Genomic_DNA"/>
</dbReference>
<sequence length="128" mass="13753">MCSNVNYQVDFEKSAPCQDWKGVDYHAIPPLQPFPTIVFGDICCGIDGTSLSAKGNFHTNGDQPIIDGTKVEDMFVFRKPCTATKTLSAHHVNQIATLNTIVDVDNLEEEAAGCEIGVVSSSSSFTPG</sequence>
<accession>A0A067PMS4</accession>
<name>A0A067PMS4_9AGAM</name>
<organism evidence="1 2">
    <name type="scientific">Jaapia argillacea MUCL 33604</name>
    <dbReference type="NCBI Taxonomy" id="933084"/>
    <lineage>
        <taxon>Eukaryota</taxon>
        <taxon>Fungi</taxon>
        <taxon>Dikarya</taxon>
        <taxon>Basidiomycota</taxon>
        <taxon>Agaricomycotina</taxon>
        <taxon>Agaricomycetes</taxon>
        <taxon>Agaricomycetidae</taxon>
        <taxon>Jaapiales</taxon>
        <taxon>Jaapiaceae</taxon>
        <taxon>Jaapia</taxon>
    </lineage>
</organism>
<dbReference type="OrthoDB" id="3060725at2759"/>
<dbReference type="Proteomes" id="UP000027265">
    <property type="component" value="Unassembled WGS sequence"/>
</dbReference>
<dbReference type="HOGENOM" id="CLU_1959889_0_0_1"/>
<keyword evidence="2" id="KW-1185">Reference proteome</keyword>
<evidence type="ECO:0000313" key="2">
    <source>
        <dbReference type="Proteomes" id="UP000027265"/>
    </source>
</evidence>
<proteinExistence type="predicted"/>
<gene>
    <name evidence="1" type="ORF">JAAARDRAFT_320178</name>
</gene>